<dbReference type="Pfam" id="PF06090">
    <property type="entry name" value="Ins_P5_2-kin"/>
    <property type="match status" value="2"/>
</dbReference>
<dbReference type="GO" id="GO:0005524">
    <property type="term" value="F:ATP binding"/>
    <property type="evidence" value="ECO:0007669"/>
    <property type="project" value="UniProtKB-KW"/>
</dbReference>
<keyword evidence="5 9" id="KW-0808">Transferase</keyword>
<organism evidence="10 11">
    <name type="scientific">Colletotrichum karsti</name>
    <dbReference type="NCBI Taxonomy" id="1095194"/>
    <lineage>
        <taxon>Eukaryota</taxon>
        <taxon>Fungi</taxon>
        <taxon>Dikarya</taxon>
        <taxon>Ascomycota</taxon>
        <taxon>Pezizomycotina</taxon>
        <taxon>Sordariomycetes</taxon>
        <taxon>Hypocreomycetidae</taxon>
        <taxon>Glomerellales</taxon>
        <taxon>Glomerellaceae</taxon>
        <taxon>Colletotrichum</taxon>
        <taxon>Colletotrichum boninense species complex</taxon>
    </lineage>
</organism>
<dbReference type="RefSeq" id="XP_038742198.1">
    <property type="nucleotide sequence ID" value="XM_038892631.1"/>
</dbReference>
<gene>
    <name evidence="10" type="ORF">CkaCkLH20_09916</name>
</gene>
<dbReference type="EC" id="2.7.1.158" evidence="3 9"/>
<reference evidence="10" key="1">
    <citation type="submission" date="2020-03" db="EMBL/GenBank/DDBJ databases">
        <authorList>
            <person name="He L."/>
        </authorList>
    </citation>
    <scope>NUCLEOTIDE SEQUENCE</scope>
    <source>
        <strain evidence="10">CkLH20</strain>
    </source>
</reference>
<evidence type="ECO:0000256" key="2">
    <source>
        <dbReference type="ARBA" id="ARBA00008305"/>
    </source>
</evidence>
<keyword evidence="8 9" id="KW-0067">ATP-binding</keyword>
<evidence type="ECO:0000256" key="1">
    <source>
        <dbReference type="ARBA" id="ARBA00003979"/>
    </source>
</evidence>
<evidence type="ECO:0000256" key="7">
    <source>
        <dbReference type="ARBA" id="ARBA00022777"/>
    </source>
</evidence>
<comment type="similarity">
    <text evidence="2">Belongs to the IPK1 type 1 family.</text>
</comment>
<keyword evidence="7 9" id="KW-0418">Kinase</keyword>
<dbReference type="InterPro" id="IPR009286">
    <property type="entry name" value="Ins_P5_2-kin"/>
</dbReference>
<reference evidence="10" key="2">
    <citation type="submission" date="2020-11" db="EMBL/GenBank/DDBJ databases">
        <title>Whole genome sequencing of Colletotrichum sp.</title>
        <authorList>
            <person name="Li H."/>
        </authorList>
    </citation>
    <scope>NUCLEOTIDE SEQUENCE</scope>
    <source>
        <strain evidence="10">CkLH20</strain>
    </source>
</reference>
<dbReference type="GO" id="GO:0005634">
    <property type="term" value="C:nucleus"/>
    <property type="evidence" value="ECO:0007669"/>
    <property type="project" value="TreeGrafter"/>
</dbReference>
<evidence type="ECO:0000313" key="10">
    <source>
        <dbReference type="EMBL" id="KAF9872737.1"/>
    </source>
</evidence>
<comment type="function">
    <text evidence="9">Phosphorylates Ins(1,3,4,5,6)P5 at position 2 to form Ins(1,2,3,4,5,6)P6 (InsP6 or phytate).</text>
</comment>
<sequence length="367" mass="42249">MAQPLPKRPSHQSEKAVVDASVHIGPWTHVEYVGEGAANVVFETRQAPSNKKTAELDRTRYLLRVPKKPKDPAKRLHDAWYQYNYIRGKVFPLFDNKDDLFAKFTVAKVSQDTIVGMRNHLKAMDEAKRRPAKFVGDTVDCGRETVIMLVEDMRPRPGLRQHLIEIKPKWLIQSPSAPEDANTCRCCALAAKKFHDSNTPKGSKIKDQKYSPDDYSCPLWLDPLRVTPSDKEQIRREAIKRLFKNDKNHTDVYERLKRLPTLTMLRKNQLSADSRGPLRQKKDDPGFSMAMTLRDCSLFIRYQEGEKGGVVEGSFEARLADLDCKNAEWKFEEWQAKERALVDEGWYTGRGQMKNCALYRPLSQAKR</sequence>
<dbReference type="Proteomes" id="UP000781932">
    <property type="component" value="Unassembled WGS sequence"/>
</dbReference>
<dbReference type="PANTHER" id="PTHR14456">
    <property type="entry name" value="INOSITOL POLYPHOSPHATE KINASE 1"/>
    <property type="match status" value="1"/>
</dbReference>
<dbReference type="PANTHER" id="PTHR14456:SF2">
    <property type="entry name" value="INOSITOL-PENTAKISPHOSPHATE 2-KINASE"/>
    <property type="match status" value="1"/>
</dbReference>
<dbReference type="GeneID" id="62165705"/>
<comment type="domain">
    <text evidence="9">The EXKPK motif is conserved in inositol-pentakisphosphate 2-kinases of both family 1 and 2.</text>
</comment>
<dbReference type="OrthoDB" id="272370at2759"/>
<dbReference type="GO" id="GO:0035299">
    <property type="term" value="F:inositol-1,3,4,5,6-pentakisphosphate 2-kinase activity"/>
    <property type="evidence" value="ECO:0007669"/>
    <property type="project" value="UniProtKB-EC"/>
</dbReference>
<comment type="catalytic activity">
    <reaction evidence="9">
        <text>1D-myo-inositol 1,3,4,5,6-pentakisphosphate + ATP = 1D-myo-inositol hexakisphosphate + ADP + H(+)</text>
        <dbReference type="Rhea" id="RHEA:20313"/>
        <dbReference type="ChEBI" id="CHEBI:15378"/>
        <dbReference type="ChEBI" id="CHEBI:30616"/>
        <dbReference type="ChEBI" id="CHEBI:57733"/>
        <dbReference type="ChEBI" id="CHEBI:58130"/>
        <dbReference type="ChEBI" id="CHEBI:456216"/>
        <dbReference type="EC" id="2.7.1.158"/>
    </reaction>
</comment>
<keyword evidence="6 9" id="KW-0547">Nucleotide-binding</keyword>
<protein>
    <recommendedName>
        <fullName evidence="4 9">Inositol-pentakisphosphate 2-kinase</fullName>
        <ecNumber evidence="3 9">2.7.1.158</ecNumber>
    </recommendedName>
</protein>
<keyword evidence="11" id="KW-1185">Reference proteome</keyword>
<evidence type="ECO:0000313" key="11">
    <source>
        <dbReference type="Proteomes" id="UP000781932"/>
    </source>
</evidence>
<dbReference type="EMBL" id="JAATWM020000036">
    <property type="protein sequence ID" value="KAF9872737.1"/>
    <property type="molecule type" value="Genomic_DNA"/>
</dbReference>
<evidence type="ECO:0000256" key="3">
    <source>
        <dbReference type="ARBA" id="ARBA00012023"/>
    </source>
</evidence>
<comment type="function">
    <text evidence="1">Has kinase activity and phosphorylates inositol-1,3,4,5,6-pentakisphosphate (Ins(1,3,4,5,6)P5) to produce 1,2,3,4,5,6-hexakisphosphate (InsP6), also known as phytate.</text>
</comment>
<evidence type="ECO:0000256" key="8">
    <source>
        <dbReference type="ARBA" id="ARBA00022840"/>
    </source>
</evidence>
<evidence type="ECO:0000256" key="4">
    <source>
        <dbReference type="ARBA" id="ARBA00014846"/>
    </source>
</evidence>
<dbReference type="GO" id="GO:0032958">
    <property type="term" value="P:inositol phosphate biosynthetic process"/>
    <property type="evidence" value="ECO:0007669"/>
    <property type="project" value="TreeGrafter"/>
</dbReference>
<name>A0A9P6HZ07_9PEZI</name>
<evidence type="ECO:0000256" key="5">
    <source>
        <dbReference type="ARBA" id="ARBA00022679"/>
    </source>
</evidence>
<evidence type="ECO:0000256" key="6">
    <source>
        <dbReference type="ARBA" id="ARBA00022741"/>
    </source>
</evidence>
<comment type="caution">
    <text evidence="10">The sequence shown here is derived from an EMBL/GenBank/DDBJ whole genome shotgun (WGS) entry which is preliminary data.</text>
</comment>
<dbReference type="AlphaFoldDB" id="A0A9P6HZ07"/>
<evidence type="ECO:0000256" key="9">
    <source>
        <dbReference type="RuleBase" id="RU364126"/>
    </source>
</evidence>
<proteinExistence type="inferred from homology"/>
<accession>A0A9P6HZ07</accession>